<protein>
    <recommendedName>
        <fullName evidence="8">Major facilitator superfamily (MFS) profile domain-containing protein</fullName>
    </recommendedName>
</protein>
<feature type="transmembrane region" description="Helical" evidence="5">
    <location>
        <begin position="102"/>
        <end position="124"/>
    </location>
</feature>
<evidence type="ECO:0000256" key="1">
    <source>
        <dbReference type="ARBA" id="ARBA00004141"/>
    </source>
</evidence>
<dbReference type="SUPFAM" id="SSF103473">
    <property type="entry name" value="MFS general substrate transporter"/>
    <property type="match status" value="1"/>
</dbReference>
<dbReference type="PANTHER" id="PTHR42718">
    <property type="entry name" value="MAJOR FACILITATOR SUPERFAMILY MULTIDRUG TRANSPORTER MFSC"/>
    <property type="match status" value="1"/>
</dbReference>
<accession>A0ABZ1B5F9</accession>
<comment type="subcellular location">
    <subcellularLocation>
        <location evidence="1">Membrane</location>
        <topology evidence="1">Multi-pass membrane protein</topology>
    </subcellularLocation>
</comment>
<dbReference type="PANTHER" id="PTHR42718:SF42">
    <property type="entry name" value="EXPORT PROTEIN"/>
    <property type="match status" value="1"/>
</dbReference>
<evidence type="ECO:0008006" key="8">
    <source>
        <dbReference type="Google" id="ProtNLM"/>
    </source>
</evidence>
<evidence type="ECO:0000256" key="2">
    <source>
        <dbReference type="ARBA" id="ARBA00022692"/>
    </source>
</evidence>
<dbReference type="RefSeq" id="WP_324276402.1">
    <property type="nucleotide sequence ID" value="NZ_CP141261.1"/>
</dbReference>
<dbReference type="Gene3D" id="1.20.1250.20">
    <property type="entry name" value="MFS general substrate transporter like domains"/>
    <property type="match status" value="1"/>
</dbReference>
<keyword evidence="4 5" id="KW-0472">Membrane</keyword>
<proteinExistence type="predicted"/>
<reference evidence="6 7" key="1">
    <citation type="submission" date="2023-12" db="EMBL/GenBank/DDBJ databases">
        <title>Blastococcus brunescens sp. nov., an actonobacterium isolated from sandstone collected in sahara desert.</title>
        <authorList>
            <person name="Gtari M."/>
            <person name="Ghodhbane F."/>
        </authorList>
    </citation>
    <scope>NUCLEOTIDE SEQUENCE [LARGE SCALE GENOMIC DNA]</scope>
    <source>
        <strain evidence="6 7">BMG 8361</strain>
    </source>
</reference>
<evidence type="ECO:0000313" key="7">
    <source>
        <dbReference type="Proteomes" id="UP001324287"/>
    </source>
</evidence>
<gene>
    <name evidence="6" type="ORF">U6N30_05145</name>
</gene>
<sequence length="131" mass="12698">MTAGPLIVAVGTLLLAGVDGSGPYVIEVLPGSLLQGLGMAVVVAPLTATVLAAAPDALTGIASGVNNAVARAAQLLAVAALPVAVGLGGADYADPGAFTDGYRLAMLACAALFALGGALSWATIRNDVLRS</sequence>
<organism evidence="6 7">
    <name type="scientific">Blastococcus brunescens</name>
    <dbReference type="NCBI Taxonomy" id="1564165"/>
    <lineage>
        <taxon>Bacteria</taxon>
        <taxon>Bacillati</taxon>
        <taxon>Actinomycetota</taxon>
        <taxon>Actinomycetes</taxon>
        <taxon>Geodermatophilales</taxon>
        <taxon>Geodermatophilaceae</taxon>
        <taxon>Blastococcus</taxon>
    </lineage>
</organism>
<evidence type="ECO:0000256" key="4">
    <source>
        <dbReference type="ARBA" id="ARBA00023136"/>
    </source>
</evidence>
<dbReference type="Proteomes" id="UP001324287">
    <property type="component" value="Chromosome"/>
</dbReference>
<evidence type="ECO:0000256" key="3">
    <source>
        <dbReference type="ARBA" id="ARBA00022989"/>
    </source>
</evidence>
<dbReference type="EMBL" id="CP141261">
    <property type="protein sequence ID" value="WRL65078.1"/>
    <property type="molecule type" value="Genomic_DNA"/>
</dbReference>
<evidence type="ECO:0000256" key="5">
    <source>
        <dbReference type="SAM" id="Phobius"/>
    </source>
</evidence>
<keyword evidence="7" id="KW-1185">Reference proteome</keyword>
<dbReference type="InterPro" id="IPR036259">
    <property type="entry name" value="MFS_trans_sf"/>
</dbReference>
<evidence type="ECO:0000313" key="6">
    <source>
        <dbReference type="EMBL" id="WRL65078.1"/>
    </source>
</evidence>
<name>A0ABZ1B5F9_9ACTN</name>
<feature type="transmembrane region" description="Helical" evidence="5">
    <location>
        <begin position="70"/>
        <end position="90"/>
    </location>
</feature>
<keyword evidence="3 5" id="KW-1133">Transmembrane helix</keyword>
<keyword evidence="2 5" id="KW-0812">Transmembrane</keyword>
<feature type="transmembrane region" description="Helical" evidence="5">
    <location>
        <begin position="36"/>
        <end position="58"/>
    </location>
</feature>